<feature type="region of interest" description="Disordered" evidence="1">
    <location>
        <begin position="1"/>
        <end position="37"/>
    </location>
</feature>
<reference evidence="2" key="1">
    <citation type="submission" date="2019-08" db="EMBL/GenBank/DDBJ databases">
        <authorList>
            <person name="Kucharzyk K."/>
            <person name="Murdoch R.W."/>
            <person name="Higgins S."/>
            <person name="Loffler F."/>
        </authorList>
    </citation>
    <scope>NUCLEOTIDE SEQUENCE</scope>
</reference>
<name>A0A645F3S3_9ZZZZ</name>
<organism evidence="2">
    <name type="scientific">bioreactor metagenome</name>
    <dbReference type="NCBI Taxonomy" id="1076179"/>
    <lineage>
        <taxon>unclassified sequences</taxon>
        <taxon>metagenomes</taxon>
        <taxon>ecological metagenomes</taxon>
    </lineage>
</organism>
<evidence type="ECO:0000256" key="1">
    <source>
        <dbReference type="SAM" id="MobiDB-lite"/>
    </source>
</evidence>
<dbReference type="AlphaFoldDB" id="A0A645F3S3"/>
<dbReference type="EMBL" id="VSSQ01054895">
    <property type="protein sequence ID" value="MPN08807.1"/>
    <property type="molecule type" value="Genomic_DNA"/>
</dbReference>
<evidence type="ECO:0000313" key="2">
    <source>
        <dbReference type="EMBL" id="MPN08807.1"/>
    </source>
</evidence>
<gene>
    <name evidence="2" type="ORF">SDC9_156092</name>
</gene>
<feature type="region of interest" description="Disordered" evidence="1">
    <location>
        <begin position="75"/>
        <end position="105"/>
    </location>
</feature>
<sequence length="152" mass="16343">MELRAPISSSVLGRKVSTSQCCKAPNSVSPATSTSRPRRIVMGRRKESPTGRPLVSVSASTIRLLELPKGAISAISPSSNRQTRVKADSSTPTCSRREGLSPVPAAKPWPIRLSLEHSQVKRSSANFISSEVARTTTVIQTICVAANTEKFR</sequence>
<accession>A0A645F3S3</accession>
<proteinExistence type="predicted"/>
<protein>
    <submittedName>
        <fullName evidence="2">Uncharacterized protein</fullName>
    </submittedName>
</protein>
<comment type="caution">
    <text evidence="2">The sequence shown here is derived from an EMBL/GenBank/DDBJ whole genome shotgun (WGS) entry which is preliminary data.</text>
</comment>
<feature type="compositionally biased region" description="Polar residues" evidence="1">
    <location>
        <begin position="7"/>
        <end position="35"/>
    </location>
</feature>
<feature type="compositionally biased region" description="Polar residues" evidence="1">
    <location>
        <begin position="75"/>
        <end position="94"/>
    </location>
</feature>